<dbReference type="SUPFAM" id="SSF53850">
    <property type="entry name" value="Periplasmic binding protein-like II"/>
    <property type="match status" value="1"/>
</dbReference>
<dbReference type="FunFam" id="3.40.190.10:FF:000050">
    <property type="entry name" value="Sulfonate ABC transporter substrate-binding protein"/>
    <property type="match status" value="1"/>
</dbReference>
<evidence type="ECO:0000256" key="6">
    <source>
        <dbReference type="ARBA" id="ARBA00070228"/>
    </source>
</evidence>
<dbReference type="CDD" id="cd13558">
    <property type="entry name" value="PBP2_SsuA_like_2"/>
    <property type="match status" value="1"/>
</dbReference>
<name>A0A640WDN1_9GAMM</name>
<feature type="domain" description="Solute-binding protein family 3/N-terminal" evidence="7">
    <location>
        <begin position="10"/>
        <end position="221"/>
    </location>
</feature>
<evidence type="ECO:0000313" key="8">
    <source>
        <dbReference type="EMBL" id="KAA0017631.1"/>
    </source>
</evidence>
<evidence type="ECO:0000256" key="4">
    <source>
        <dbReference type="ARBA" id="ARBA00022729"/>
    </source>
</evidence>
<dbReference type="AlphaFoldDB" id="A0A640WDN1"/>
<dbReference type="Proteomes" id="UP000466024">
    <property type="component" value="Unassembled WGS sequence"/>
</dbReference>
<evidence type="ECO:0000256" key="2">
    <source>
        <dbReference type="ARBA" id="ARBA00010742"/>
    </source>
</evidence>
<keyword evidence="4" id="KW-0732">Signal</keyword>
<dbReference type="InterPro" id="IPR001638">
    <property type="entry name" value="Solute-binding_3/MltF_N"/>
</dbReference>
<comment type="similarity">
    <text evidence="2">Belongs to the bacterial solute-binding protein SsuA/TauA family.</text>
</comment>
<evidence type="ECO:0000256" key="3">
    <source>
        <dbReference type="ARBA" id="ARBA00022448"/>
    </source>
</evidence>
<dbReference type="GO" id="GO:0016020">
    <property type="term" value="C:membrane"/>
    <property type="evidence" value="ECO:0007669"/>
    <property type="project" value="InterPro"/>
</dbReference>
<comment type="subcellular location">
    <subcellularLocation>
        <location evidence="1">Periplasm</location>
    </subcellularLocation>
</comment>
<dbReference type="Pfam" id="PF09084">
    <property type="entry name" value="NMT1"/>
    <property type="match status" value="1"/>
</dbReference>
<evidence type="ECO:0000256" key="1">
    <source>
        <dbReference type="ARBA" id="ARBA00004418"/>
    </source>
</evidence>
<dbReference type="InterPro" id="IPR015168">
    <property type="entry name" value="SsuA/THI5"/>
</dbReference>
<dbReference type="GO" id="GO:0042626">
    <property type="term" value="F:ATPase-coupled transmembrane transporter activity"/>
    <property type="evidence" value="ECO:0007669"/>
    <property type="project" value="InterPro"/>
</dbReference>
<sequence>MVTVAQASETLVVGDQAYNNLSIMEASGVLDDLPYEVQWKQFSSGSPVAEALNTGNIDIGFVGDAPPLFLGALGGDFDIIGVSRQNLDGVAIVVRGDSDIHSLADLRGKRIAIWRGSWSQQLLFNALAKAGIPRDAVELRYLDALDASHALDSGAVDAIGTWDPYVIQLERRGACVLATAKGLIPAQSFIIVSDSAIGDKRAVISDFLQRVQQARAWSLNDPGHNDAYAEAWAGKTHADPDIAKAWFARSRTRVEPITPAVIDGSQQTVDFFAGIGLIDTYDISRLFDDSFARALRDNTHTDTASTADTTR</sequence>
<reference evidence="8 9" key="1">
    <citation type="submission" date="2019-08" db="EMBL/GenBank/DDBJ databases">
        <title>Bioinformatics analysis of the strain L3 and L5.</title>
        <authorList>
            <person name="Li X."/>
        </authorList>
    </citation>
    <scope>NUCLEOTIDE SEQUENCE [LARGE SCALE GENOMIC DNA]</scope>
    <source>
        <strain evidence="8 9">L3</strain>
    </source>
</reference>
<dbReference type="PANTHER" id="PTHR30024">
    <property type="entry name" value="ALIPHATIC SULFONATES-BINDING PROTEIN-RELATED"/>
    <property type="match status" value="1"/>
</dbReference>
<keyword evidence="3" id="KW-0813">Transport</keyword>
<dbReference type="NCBIfam" id="TIGR01728">
    <property type="entry name" value="SsuA_fam"/>
    <property type="match status" value="1"/>
</dbReference>
<keyword evidence="9" id="KW-1185">Reference proteome</keyword>
<protein>
    <recommendedName>
        <fullName evidence="6">Putative aliphatic sulfonates-binding protein</fullName>
    </recommendedName>
</protein>
<comment type="function">
    <text evidence="5">Part of a binding-protein-dependent transport system for aliphatic sulfonates. Putative binding protein.</text>
</comment>
<dbReference type="GO" id="GO:0042597">
    <property type="term" value="C:periplasmic space"/>
    <property type="evidence" value="ECO:0007669"/>
    <property type="project" value="UniProtKB-SubCell"/>
</dbReference>
<gene>
    <name evidence="8" type="ORF">F0A16_13105</name>
</gene>
<evidence type="ECO:0000313" key="9">
    <source>
        <dbReference type="Proteomes" id="UP000466024"/>
    </source>
</evidence>
<evidence type="ECO:0000259" key="7">
    <source>
        <dbReference type="SMART" id="SM00062"/>
    </source>
</evidence>
<organism evidence="8 9">
    <name type="scientific">Salinicola corii</name>
    <dbReference type="NCBI Taxonomy" id="2606937"/>
    <lineage>
        <taxon>Bacteria</taxon>
        <taxon>Pseudomonadati</taxon>
        <taxon>Pseudomonadota</taxon>
        <taxon>Gammaproteobacteria</taxon>
        <taxon>Oceanospirillales</taxon>
        <taxon>Halomonadaceae</taxon>
        <taxon>Salinicola</taxon>
    </lineage>
</organism>
<proteinExistence type="inferred from homology"/>
<dbReference type="PANTHER" id="PTHR30024:SF48">
    <property type="entry name" value="ABC TRANSPORTER SUBSTRATE-BINDING PROTEIN"/>
    <property type="match status" value="1"/>
</dbReference>
<dbReference type="EMBL" id="VTPX01000007">
    <property type="protein sequence ID" value="KAA0017631.1"/>
    <property type="molecule type" value="Genomic_DNA"/>
</dbReference>
<dbReference type="InterPro" id="IPR010067">
    <property type="entry name" value="ABC_SsuA_sub-bd"/>
</dbReference>
<accession>A0A640WDN1</accession>
<comment type="caution">
    <text evidence="8">The sequence shown here is derived from an EMBL/GenBank/DDBJ whole genome shotgun (WGS) entry which is preliminary data.</text>
</comment>
<dbReference type="SMART" id="SM00062">
    <property type="entry name" value="PBPb"/>
    <property type="match status" value="1"/>
</dbReference>
<evidence type="ECO:0000256" key="5">
    <source>
        <dbReference type="ARBA" id="ARBA00055538"/>
    </source>
</evidence>
<dbReference type="Gene3D" id="3.40.190.10">
    <property type="entry name" value="Periplasmic binding protein-like II"/>
    <property type="match status" value="2"/>
</dbReference>